<name>A0A1F5NKM0_9BACT</name>
<dbReference type="InterPro" id="IPR050103">
    <property type="entry name" value="Class-III_PLP-dep_AT"/>
</dbReference>
<dbReference type="SUPFAM" id="SSF53383">
    <property type="entry name" value="PLP-dependent transferases"/>
    <property type="match status" value="1"/>
</dbReference>
<dbReference type="GO" id="GO:0030170">
    <property type="term" value="F:pyridoxal phosphate binding"/>
    <property type="evidence" value="ECO:0007669"/>
    <property type="project" value="InterPro"/>
</dbReference>
<organism evidence="6 7">
    <name type="scientific">Candidatus Doudnabacteria bacterium RIFCSPHIGHO2_01_FULL_46_14</name>
    <dbReference type="NCBI Taxonomy" id="1817824"/>
    <lineage>
        <taxon>Bacteria</taxon>
        <taxon>Candidatus Doudnaibacteriota</taxon>
    </lineage>
</organism>
<gene>
    <name evidence="6" type="ORF">A2751_03815</name>
</gene>
<dbReference type="InterPro" id="IPR049704">
    <property type="entry name" value="Aminotrans_3_PPA_site"/>
</dbReference>
<dbReference type="AlphaFoldDB" id="A0A1F5NKM0"/>
<dbReference type="InterPro" id="IPR015421">
    <property type="entry name" value="PyrdxlP-dep_Trfase_major"/>
</dbReference>
<evidence type="ECO:0008006" key="8">
    <source>
        <dbReference type="Google" id="ProtNLM"/>
    </source>
</evidence>
<dbReference type="Gene3D" id="3.90.1150.10">
    <property type="entry name" value="Aspartate Aminotransferase, domain 1"/>
    <property type="match status" value="1"/>
</dbReference>
<dbReference type="InterPro" id="IPR015422">
    <property type="entry name" value="PyrdxlP-dep_Trfase_small"/>
</dbReference>
<keyword evidence="4 5" id="KW-0663">Pyridoxal phosphate</keyword>
<dbReference type="STRING" id="1817824.A2751_03815"/>
<dbReference type="InterPro" id="IPR005814">
    <property type="entry name" value="Aminotrans_3"/>
</dbReference>
<keyword evidence="3" id="KW-0808">Transferase</keyword>
<comment type="similarity">
    <text evidence="5">Belongs to the class-III pyridoxal-phosphate-dependent aminotransferase family.</text>
</comment>
<sequence length="395" mass="43283">MSKYLADYGDNTNFVDGEGCFLIDKNGKKYIDFLGGWCVSTVGWKHPKMMEVLQSTGNRGFYIPPSYSWPEWESFAKLLADITPGKLQKVFRTTSGSEAVEMAIKIARAATGRKKIVSIDEEYHGHTYGALSVGSALTSAIAPGVPEMLKLPLPNVGNAEDVIAQFEKIASAGDLAAFLGEPVFTNSGTFVPPADFYPRIAEICKQNGTLFVMDEVATGFGRTGKLFASEHWNLEPDIMCLAKGFSGGYATIGATIVTEEVANRVFEKGGYFPYYSTFGWMPDDMIITRKNVELVCELKLWENAESVGKYLLTLLKPLEDLAKVKEVRGIGMLFAIELKDKSLTGKISSEVLKNGLVVDTASPEILFFSPPLIMDKETATKGARILSEVIKKHCS</sequence>
<dbReference type="EMBL" id="MFEK01000014">
    <property type="protein sequence ID" value="OGE78251.1"/>
    <property type="molecule type" value="Genomic_DNA"/>
</dbReference>
<keyword evidence="2" id="KW-0032">Aminotransferase</keyword>
<comment type="caution">
    <text evidence="6">The sequence shown here is derived from an EMBL/GenBank/DDBJ whole genome shotgun (WGS) entry which is preliminary data.</text>
</comment>
<dbReference type="PANTHER" id="PTHR11986">
    <property type="entry name" value="AMINOTRANSFERASE CLASS III"/>
    <property type="match status" value="1"/>
</dbReference>
<evidence type="ECO:0000313" key="6">
    <source>
        <dbReference type="EMBL" id="OGE78251.1"/>
    </source>
</evidence>
<dbReference type="Pfam" id="PF00202">
    <property type="entry name" value="Aminotran_3"/>
    <property type="match status" value="1"/>
</dbReference>
<protein>
    <recommendedName>
        <fullName evidence="8">Aspartate aminotransferase family protein</fullName>
    </recommendedName>
</protein>
<dbReference type="Gene3D" id="3.40.640.10">
    <property type="entry name" value="Type I PLP-dependent aspartate aminotransferase-like (Major domain)"/>
    <property type="match status" value="1"/>
</dbReference>
<evidence type="ECO:0000256" key="5">
    <source>
        <dbReference type="RuleBase" id="RU003560"/>
    </source>
</evidence>
<comment type="cofactor">
    <cofactor evidence="1">
        <name>pyridoxal 5'-phosphate</name>
        <dbReference type="ChEBI" id="CHEBI:597326"/>
    </cofactor>
</comment>
<evidence type="ECO:0000256" key="4">
    <source>
        <dbReference type="ARBA" id="ARBA00022898"/>
    </source>
</evidence>
<reference evidence="6 7" key="1">
    <citation type="journal article" date="2016" name="Nat. Commun.">
        <title>Thousands of microbial genomes shed light on interconnected biogeochemical processes in an aquifer system.</title>
        <authorList>
            <person name="Anantharaman K."/>
            <person name="Brown C.T."/>
            <person name="Hug L.A."/>
            <person name="Sharon I."/>
            <person name="Castelle C.J."/>
            <person name="Probst A.J."/>
            <person name="Thomas B.C."/>
            <person name="Singh A."/>
            <person name="Wilkins M.J."/>
            <person name="Karaoz U."/>
            <person name="Brodie E.L."/>
            <person name="Williams K.H."/>
            <person name="Hubbard S.S."/>
            <person name="Banfield J.F."/>
        </authorList>
    </citation>
    <scope>NUCLEOTIDE SEQUENCE [LARGE SCALE GENOMIC DNA]</scope>
</reference>
<evidence type="ECO:0000256" key="2">
    <source>
        <dbReference type="ARBA" id="ARBA00022576"/>
    </source>
</evidence>
<evidence type="ECO:0000313" key="7">
    <source>
        <dbReference type="Proteomes" id="UP000176864"/>
    </source>
</evidence>
<dbReference type="PIRSF" id="PIRSF000521">
    <property type="entry name" value="Transaminase_4ab_Lys_Orn"/>
    <property type="match status" value="1"/>
</dbReference>
<accession>A0A1F5NKM0</accession>
<dbReference type="GO" id="GO:0042802">
    <property type="term" value="F:identical protein binding"/>
    <property type="evidence" value="ECO:0007669"/>
    <property type="project" value="TreeGrafter"/>
</dbReference>
<dbReference type="GO" id="GO:0008483">
    <property type="term" value="F:transaminase activity"/>
    <property type="evidence" value="ECO:0007669"/>
    <property type="project" value="UniProtKB-KW"/>
</dbReference>
<evidence type="ECO:0000256" key="3">
    <source>
        <dbReference type="ARBA" id="ARBA00022679"/>
    </source>
</evidence>
<dbReference type="PROSITE" id="PS00600">
    <property type="entry name" value="AA_TRANSFER_CLASS_3"/>
    <property type="match status" value="1"/>
</dbReference>
<dbReference type="CDD" id="cd00610">
    <property type="entry name" value="OAT_like"/>
    <property type="match status" value="1"/>
</dbReference>
<dbReference type="InterPro" id="IPR015424">
    <property type="entry name" value="PyrdxlP-dep_Trfase"/>
</dbReference>
<evidence type="ECO:0000256" key="1">
    <source>
        <dbReference type="ARBA" id="ARBA00001933"/>
    </source>
</evidence>
<dbReference type="PANTHER" id="PTHR11986:SF79">
    <property type="entry name" value="ACETYLORNITHINE AMINOTRANSFERASE, MITOCHONDRIAL"/>
    <property type="match status" value="1"/>
</dbReference>
<dbReference type="Proteomes" id="UP000176864">
    <property type="component" value="Unassembled WGS sequence"/>
</dbReference>
<proteinExistence type="inferred from homology"/>